<keyword evidence="2" id="KW-1185">Reference proteome</keyword>
<sequence>MYVMGSDQELDFGRVIFDQIVDHSRTGTKLKTIGFPSLICSILIHQHREVLKAEDGSGKDVKPLTITDKLMAGKHVVDVEIKVVEKPVVAPQGKGTALLIKAYEEEKQRLEVEIYLKNKRFAELQAKIQALKTTIPPAVNDHVPTDDAEA</sequence>
<reference evidence="1 2" key="1">
    <citation type="submission" date="2024-01" db="EMBL/GenBank/DDBJ databases">
        <title>The complete chloroplast genome sequence of Lithospermum erythrorhizon: insights into the phylogenetic relationship among Boraginaceae species and the maternal lineages of purple gromwells.</title>
        <authorList>
            <person name="Okada T."/>
            <person name="Watanabe K."/>
        </authorList>
    </citation>
    <scope>NUCLEOTIDE SEQUENCE [LARGE SCALE GENOMIC DNA]</scope>
</reference>
<gene>
    <name evidence="1" type="ORF">LIER_36565</name>
</gene>
<evidence type="ECO:0000313" key="1">
    <source>
        <dbReference type="EMBL" id="GAA0147686.1"/>
    </source>
</evidence>
<proteinExistence type="predicted"/>
<dbReference type="EMBL" id="BAABME010016845">
    <property type="protein sequence ID" value="GAA0147686.1"/>
    <property type="molecule type" value="Genomic_DNA"/>
</dbReference>
<evidence type="ECO:0000313" key="2">
    <source>
        <dbReference type="Proteomes" id="UP001454036"/>
    </source>
</evidence>
<comment type="caution">
    <text evidence="1">The sequence shown here is derived from an EMBL/GenBank/DDBJ whole genome shotgun (WGS) entry which is preliminary data.</text>
</comment>
<dbReference type="Proteomes" id="UP001454036">
    <property type="component" value="Unassembled WGS sequence"/>
</dbReference>
<accession>A0AAV3P9L4</accession>
<dbReference type="AlphaFoldDB" id="A0AAV3P9L4"/>
<protein>
    <submittedName>
        <fullName evidence="1">Uncharacterized protein</fullName>
    </submittedName>
</protein>
<name>A0AAV3P9L4_LITER</name>
<organism evidence="1 2">
    <name type="scientific">Lithospermum erythrorhizon</name>
    <name type="common">Purple gromwell</name>
    <name type="synonym">Lithospermum officinale var. erythrorhizon</name>
    <dbReference type="NCBI Taxonomy" id="34254"/>
    <lineage>
        <taxon>Eukaryota</taxon>
        <taxon>Viridiplantae</taxon>
        <taxon>Streptophyta</taxon>
        <taxon>Embryophyta</taxon>
        <taxon>Tracheophyta</taxon>
        <taxon>Spermatophyta</taxon>
        <taxon>Magnoliopsida</taxon>
        <taxon>eudicotyledons</taxon>
        <taxon>Gunneridae</taxon>
        <taxon>Pentapetalae</taxon>
        <taxon>asterids</taxon>
        <taxon>lamiids</taxon>
        <taxon>Boraginales</taxon>
        <taxon>Boraginaceae</taxon>
        <taxon>Boraginoideae</taxon>
        <taxon>Lithospermeae</taxon>
        <taxon>Lithospermum</taxon>
    </lineage>
</organism>